<dbReference type="AlphaFoldDB" id="A0A6G0VKA8"/>
<feature type="compositionally biased region" description="Basic and acidic residues" evidence="1">
    <location>
        <begin position="26"/>
        <end position="38"/>
    </location>
</feature>
<evidence type="ECO:0000259" key="2">
    <source>
        <dbReference type="Pfam" id="PF16064"/>
    </source>
</evidence>
<feature type="region of interest" description="Disordered" evidence="1">
    <location>
        <begin position="16"/>
        <end position="47"/>
    </location>
</feature>
<name>A0A6G0VKA8_APHCR</name>
<dbReference type="InterPro" id="IPR032071">
    <property type="entry name" value="DUF4806"/>
</dbReference>
<organism evidence="3 4">
    <name type="scientific">Aphis craccivora</name>
    <name type="common">Cowpea aphid</name>
    <dbReference type="NCBI Taxonomy" id="307492"/>
    <lineage>
        <taxon>Eukaryota</taxon>
        <taxon>Metazoa</taxon>
        <taxon>Ecdysozoa</taxon>
        <taxon>Arthropoda</taxon>
        <taxon>Hexapoda</taxon>
        <taxon>Insecta</taxon>
        <taxon>Pterygota</taxon>
        <taxon>Neoptera</taxon>
        <taxon>Paraneoptera</taxon>
        <taxon>Hemiptera</taxon>
        <taxon>Sternorrhyncha</taxon>
        <taxon>Aphidomorpha</taxon>
        <taxon>Aphidoidea</taxon>
        <taxon>Aphididae</taxon>
        <taxon>Aphidini</taxon>
        <taxon>Aphis</taxon>
        <taxon>Aphis</taxon>
    </lineage>
</organism>
<feature type="non-terminal residue" evidence="3">
    <location>
        <position position="1"/>
    </location>
</feature>
<comment type="caution">
    <text evidence="3">The sequence shown here is derived from an EMBL/GenBank/DDBJ whole genome shotgun (WGS) entry which is preliminary data.</text>
</comment>
<dbReference type="OrthoDB" id="6614320at2759"/>
<feature type="non-terminal residue" evidence="3">
    <location>
        <position position="301"/>
    </location>
</feature>
<accession>A0A6G0VKA8</accession>
<evidence type="ECO:0000313" key="4">
    <source>
        <dbReference type="Proteomes" id="UP000478052"/>
    </source>
</evidence>
<protein>
    <submittedName>
        <fullName evidence="3">DUF4806 domain-containing protein</fullName>
    </submittedName>
</protein>
<dbReference type="EMBL" id="VUJU01016132">
    <property type="protein sequence ID" value="KAF0690911.1"/>
    <property type="molecule type" value="Genomic_DNA"/>
</dbReference>
<keyword evidence="4" id="KW-1185">Reference proteome</keyword>
<evidence type="ECO:0000256" key="1">
    <source>
        <dbReference type="SAM" id="MobiDB-lite"/>
    </source>
</evidence>
<proteinExistence type="predicted"/>
<dbReference type="Pfam" id="PF16064">
    <property type="entry name" value="DUF4806"/>
    <property type="match status" value="1"/>
</dbReference>
<evidence type="ECO:0000313" key="3">
    <source>
        <dbReference type="EMBL" id="KAF0690911.1"/>
    </source>
</evidence>
<feature type="compositionally biased region" description="Polar residues" evidence="1">
    <location>
        <begin position="16"/>
        <end position="25"/>
    </location>
</feature>
<reference evidence="3 4" key="1">
    <citation type="submission" date="2019-08" db="EMBL/GenBank/DDBJ databases">
        <title>Whole genome of Aphis craccivora.</title>
        <authorList>
            <person name="Voronova N.V."/>
            <person name="Shulinski R.S."/>
            <person name="Bandarenka Y.V."/>
            <person name="Zhorov D.G."/>
            <person name="Warner D."/>
        </authorList>
    </citation>
    <scope>NUCLEOTIDE SEQUENCE [LARGE SCALE GENOMIC DNA]</scope>
    <source>
        <strain evidence="3">180601</strain>
        <tissue evidence="3">Whole Body</tissue>
    </source>
</reference>
<dbReference type="Proteomes" id="UP000478052">
    <property type="component" value="Unassembled WGS sequence"/>
</dbReference>
<sequence>NVTKTTKRCIKNKALSTNISKNQTNEQEKEYHSQKDNNNEDNSEISSAVSSIDDLDIDKDYFPCNDIENDEFYKDLFTNIHHDNSEDKDDFLQSTDYKLVSNDDYSLTVECKQASYNKQNASAGITDAITPTIHKTKDDCANVHTNFTPNAAQTVMTTPPAKTSNDLRAVMSYLAYIKCEVNRISETQQEIIEIFNNNNTQIIQKTSDSLNFDNHETDYFIMNWPINNDDGLLDLENKMRDRIFYKLVVSELTRLGGKTLSRIINKMLKKVFDDTILVKFTYYGLRNKENFHTLSINKAIF</sequence>
<gene>
    <name evidence="3" type="ORF">FWK35_00032389</name>
</gene>
<feature type="domain" description="DUF4806" evidence="2">
    <location>
        <begin position="223"/>
        <end position="296"/>
    </location>
</feature>